<organism evidence="1 2">
    <name type="scientific">Kroppenstedtia eburnea</name>
    <dbReference type="NCBI Taxonomy" id="714067"/>
    <lineage>
        <taxon>Bacteria</taxon>
        <taxon>Bacillati</taxon>
        <taxon>Bacillota</taxon>
        <taxon>Bacilli</taxon>
        <taxon>Bacillales</taxon>
        <taxon>Thermoactinomycetaceae</taxon>
        <taxon>Kroppenstedtia</taxon>
    </lineage>
</organism>
<proteinExistence type="predicted"/>
<gene>
    <name evidence="1" type="ORF">SAMN05421790_10321</name>
</gene>
<dbReference type="AlphaFoldDB" id="A0A1N7KE83"/>
<dbReference type="OrthoDB" id="2404998at2"/>
<dbReference type="EMBL" id="FTOD01000003">
    <property type="protein sequence ID" value="SIS59887.1"/>
    <property type="molecule type" value="Genomic_DNA"/>
</dbReference>
<protein>
    <submittedName>
        <fullName evidence="1">Uncharacterized protein</fullName>
    </submittedName>
</protein>
<accession>A0A1N7KE83</accession>
<dbReference type="Proteomes" id="UP000186795">
    <property type="component" value="Unassembled WGS sequence"/>
</dbReference>
<evidence type="ECO:0000313" key="2">
    <source>
        <dbReference type="Proteomes" id="UP000186795"/>
    </source>
</evidence>
<sequence length="121" mass="13651">MNEIIQIQGNVKYQIHVDPSLWIFDDRRFEMSERFPGVDGLGMEFGPFLKNAEPAEDATRLVIHQRGGGRVILPLEQVYTSVLQFARAGKPIRPDGPALLYLADGSNRNRPVDSIEKMEVV</sequence>
<keyword evidence="2" id="KW-1185">Reference proteome</keyword>
<evidence type="ECO:0000313" key="1">
    <source>
        <dbReference type="EMBL" id="SIS59887.1"/>
    </source>
</evidence>
<name>A0A1N7KE83_9BACL</name>
<reference evidence="2" key="1">
    <citation type="submission" date="2017-01" db="EMBL/GenBank/DDBJ databases">
        <authorList>
            <person name="Varghese N."/>
            <person name="Submissions S."/>
        </authorList>
    </citation>
    <scope>NUCLEOTIDE SEQUENCE [LARGE SCALE GENOMIC DNA]</scope>
    <source>
        <strain evidence="2">DSM 45196</strain>
    </source>
</reference>
<dbReference type="RefSeq" id="WP_076523975.1">
    <property type="nucleotide sequence ID" value="NZ_CP048103.1"/>
</dbReference>